<dbReference type="PANTHER" id="PTHR15715">
    <property type="entry name" value="CENTROSOMAL PROTEIN OF 170 KDA"/>
    <property type="match status" value="1"/>
</dbReference>
<keyword evidence="3" id="KW-0472">Membrane</keyword>
<evidence type="ECO:0000313" key="6">
    <source>
        <dbReference type="Proteomes" id="UP000261580"/>
    </source>
</evidence>
<dbReference type="GeneTree" id="ENSGT00940000157660"/>
<dbReference type="GO" id="GO:1900825">
    <property type="term" value="P:regulation of membrane depolarization during cardiac muscle cell action potential"/>
    <property type="evidence" value="ECO:0007669"/>
    <property type="project" value="TreeGrafter"/>
</dbReference>
<accession>A0A3Q4HRD0</accession>
<dbReference type="Pfam" id="PF00498">
    <property type="entry name" value="FHA"/>
    <property type="match status" value="1"/>
</dbReference>
<dbReference type="Gene3D" id="1.10.287.1490">
    <property type="match status" value="1"/>
</dbReference>
<feature type="coiled-coil region" evidence="1">
    <location>
        <begin position="569"/>
        <end position="603"/>
    </location>
</feature>
<feature type="domain" description="FHA" evidence="4">
    <location>
        <begin position="21"/>
        <end position="40"/>
    </location>
</feature>
<keyword evidence="1" id="KW-0175">Coiled coil</keyword>
<organism evidence="5 6">
    <name type="scientific">Neolamprologus brichardi</name>
    <name type="common">Fairy cichlid</name>
    <name type="synonym">Lamprologus brichardi</name>
    <dbReference type="NCBI Taxonomy" id="32507"/>
    <lineage>
        <taxon>Eukaryota</taxon>
        <taxon>Metazoa</taxon>
        <taxon>Chordata</taxon>
        <taxon>Craniata</taxon>
        <taxon>Vertebrata</taxon>
        <taxon>Euteleostomi</taxon>
        <taxon>Actinopterygii</taxon>
        <taxon>Neopterygii</taxon>
        <taxon>Teleostei</taxon>
        <taxon>Neoteleostei</taxon>
        <taxon>Acanthomorphata</taxon>
        <taxon>Ovalentaria</taxon>
        <taxon>Cichlomorphae</taxon>
        <taxon>Cichliformes</taxon>
        <taxon>Cichlidae</taxon>
        <taxon>African cichlids</taxon>
        <taxon>Pseudocrenilabrinae</taxon>
        <taxon>Lamprologini</taxon>
        <taxon>Neolamprologus</taxon>
    </lineage>
</organism>
<reference evidence="5" key="2">
    <citation type="submission" date="2025-09" db="UniProtKB">
        <authorList>
            <consortium name="Ensembl"/>
        </authorList>
    </citation>
    <scope>IDENTIFICATION</scope>
</reference>
<evidence type="ECO:0000313" key="5">
    <source>
        <dbReference type="Ensembl" id="ENSNBRP00000019947.1"/>
    </source>
</evidence>
<feature type="compositionally biased region" description="Polar residues" evidence="2">
    <location>
        <begin position="423"/>
        <end position="434"/>
    </location>
</feature>
<dbReference type="InterPro" id="IPR051176">
    <property type="entry name" value="Cent_Immune-Sig_Mod"/>
</dbReference>
<sequence>MCVYKCQFSSHGCDLLFCMFQFYLQDTKSSNGTFINSQRLSRGSEESPPCEVLSGDIIQFGVDVTENTRKVTHGCIVSTIKLFLPDGMEARRRSDVIQPPLPLPIDKVAANTPSMYSQELFQLSQYLQEALHREQMLEQKLATLQRLLATTQEASESSWQALIDEDRLLSRLEVMGSQLQAYSKSQTEEGIRKELLALQEDKHNYETTAKESLRRVLQEKIEVVRKLSEVERTLSNTEDECTHLKEMSERSQEELRELANKYNAAVNEIKELTDKIKAAEGRQEELTQRGATEKREWELRIEEMEEKEQVLQARIEALQADNDFTNERLAALQVRLEQLQEKSIKENNSLAVKQLKETVSSSIEKLANFDEVMDAHLQNNQTAGDDILTSPDRLKGNQMDAKESDMSDTLSPSKDRSSDDTSDGNMNDQELNEPQNRVALLKDELHRAGLEPGDTEQVIHHLHRELLEAQELANTGKQKCLELQALLEEERRSNSQLTEESTKQIQFLQTQLGKLQADMEALREQRESTICSTREELYSAQEEILVLRHAMEAATADREREITVLQADLVSVRSELEHWRNTAAKYEEEIARLQEAFTQQEQQQTATSELQGEHCLHVCLSLSVHVFESLLIITVHPLCLAATAECTALHQRCTCLQQDCDGLRAERKTLTEKLHRLEAELSSTREKSLVLSSSLESLEKREEVLQDKLGSLENQHLQDASRLKSQLDQAQAHTHTLQKEYEDTQSQLSDLRQRYERTEQEKLNIHQELEQCRSSLKLLQDKSSSVSAHTNTLCSFMIKNTDLCLDCFSVIYVCPALSFTIIYFCFKVAFYAGEAAFLS</sequence>
<dbReference type="CDD" id="cd21911">
    <property type="entry name" value="CC1_SLMAP"/>
    <property type="match status" value="1"/>
</dbReference>
<dbReference type="Gene3D" id="2.60.200.20">
    <property type="match status" value="1"/>
</dbReference>
<keyword evidence="3" id="KW-0812">Transmembrane</keyword>
<evidence type="ECO:0000259" key="4">
    <source>
        <dbReference type="PROSITE" id="PS50006"/>
    </source>
</evidence>
<feature type="compositionally biased region" description="Basic and acidic residues" evidence="2">
    <location>
        <begin position="392"/>
        <end position="405"/>
    </location>
</feature>
<dbReference type="Ensembl" id="ENSNBRT00000020478.1">
    <property type="protein sequence ID" value="ENSNBRP00000019947.1"/>
    <property type="gene ID" value="ENSNBRG00000015328.1"/>
</dbReference>
<evidence type="ECO:0000256" key="2">
    <source>
        <dbReference type="SAM" id="MobiDB-lite"/>
    </source>
</evidence>
<evidence type="ECO:0000256" key="1">
    <source>
        <dbReference type="SAM" id="Coils"/>
    </source>
</evidence>
<dbReference type="GO" id="GO:0072659">
    <property type="term" value="P:protein localization to plasma membrane"/>
    <property type="evidence" value="ECO:0007669"/>
    <property type="project" value="TreeGrafter"/>
</dbReference>
<feature type="transmembrane region" description="Helical" evidence="3">
    <location>
        <begin position="810"/>
        <end position="833"/>
    </location>
</feature>
<proteinExistence type="predicted"/>
<evidence type="ECO:0000256" key="3">
    <source>
        <dbReference type="SAM" id="Phobius"/>
    </source>
</evidence>
<feature type="coiled-coil region" evidence="1">
    <location>
        <begin position="480"/>
        <end position="525"/>
    </location>
</feature>
<dbReference type="InterPro" id="IPR008984">
    <property type="entry name" value="SMAD_FHA_dom_sf"/>
</dbReference>
<feature type="region of interest" description="Disordered" evidence="2">
    <location>
        <begin position="380"/>
        <end position="434"/>
    </location>
</feature>
<keyword evidence="3" id="KW-1133">Transmembrane helix</keyword>
<feature type="coiled-coil region" evidence="1">
    <location>
        <begin position="220"/>
        <end position="349"/>
    </location>
</feature>
<dbReference type="PROSITE" id="PS50006">
    <property type="entry name" value="FHA_DOMAIN"/>
    <property type="match status" value="1"/>
</dbReference>
<dbReference type="AlphaFoldDB" id="A0A3Q4HRD0"/>
<dbReference type="Proteomes" id="UP000261580">
    <property type="component" value="Unassembled WGS sequence"/>
</dbReference>
<dbReference type="SUPFAM" id="SSF49879">
    <property type="entry name" value="SMAD/FHA domain"/>
    <property type="match status" value="1"/>
</dbReference>
<dbReference type="InterPro" id="IPR000253">
    <property type="entry name" value="FHA_dom"/>
</dbReference>
<dbReference type="PANTHER" id="PTHR15715:SF22">
    <property type="entry name" value="SARCOLEMMAL MEMBRANE-ASSOCIATED PROTEIN"/>
    <property type="match status" value="1"/>
</dbReference>
<dbReference type="Bgee" id="ENSNBRG00000015328">
    <property type="expression patterns" value="Expressed in liver and 9 other cell types or tissues"/>
</dbReference>
<name>A0A3Q4HRD0_NEOBR</name>
<dbReference type="STRING" id="32507.ENSNBRP00000019947"/>
<reference evidence="5" key="1">
    <citation type="submission" date="2025-08" db="UniProtKB">
        <authorList>
            <consortium name="Ensembl"/>
        </authorList>
    </citation>
    <scope>IDENTIFICATION</scope>
</reference>
<feature type="coiled-coil region" evidence="1">
    <location>
        <begin position="127"/>
        <end position="154"/>
    </location>
</feature>
<feature type="coiled-coil region" evidence="1">
    <location>
        <begin position="653"/>
        <end position="768"/>
    </location>
</feature>
<keyword evidence="6" id="KW-1185">Reference proteome</keyword>
<dbReference type="OMA" id="XVIHAPL"/>
<protein>
    <submittedName>
        <fullName evidence="5">Sarcolemma associated protein a</fullName>
    </submittedName>
</protein>
<dbReference type="SUPFAM" id="SSF57997">
    <property type="entry name" value="Tropomyosin"/>
    <property type="match status" value="1"/>
</dbReference>